<comment type="caution">
    <text evidence="1">The sequence shown here is derived from an EMBL/GenBank/DDBJ whole genome shotgun (WGS) entry which is preliminary data.</text>
</comment>
<dbReference type="Proteomes" id="UP000190965">
    <property type="component" value="Unassembled WGS sequence"/>
</dbReference>
<gene>
    <name evidence="1" type="ORF">BFW87_07820</name>
</gene>
<sequence>MGYTIKTIIGRLQVIQEEVIGNLILSAGQVSTVDTSSALTLKAMSHTFVSVTHSNYASLPDMWPGLRLQECKA</sequence>
<name>A0A1T2Z0N1_PSEFL</name>
<accession>A0A1T2Z0N1</accession>
<dbReference type="AlphaFoldDB" id="A0A1T2Z0N1"/>
<protein>
    <submittedName>
        <fullName evidence="1">Uncharacterized protein</fullName>
    </submittedName>
</protein>
<proteinExistence type="predicted"/>
<evidence type="ECO:0000313" key="2">
    <source>
        <dbReference type="Proteomes" id="UP000190965"/>
    </source>
</evidence>
<reference evidence="1 2" key="1">
    <citation type="submission" date="2016-12" db="EMBL/GenBank/DDBJ databases">
        <title>Draft genome sequences of seven strains of Pseudomonas fluorescens that produce 4-formylaminooxyvinylglycine.</title>
        <authorList>
            <person name="Okrent R.A."/>
            <person name="Manning V.A."/>
            <person name="Trippe K.M."/>
        </authorList>
    </citation>
    <scope>NUCLEOTIDE SEQUENCE [LARGE SCALE GENOMIC DNA]</scope>
    <source>
        <strain evidence="1 2">P5A</strain>
    </source>
</reference>
<organism evidence="1 2">
    <name type="scientific">Pseudomonas fluorescens</name>
    <dbReference type="NCBI Taxonomy" id="294"/>
    <lineage>
        <taxon>Bacteria</taxon>
        <taxon>Pseudomonadati</taxon>
        <taxon>Pseudomonadota</taxon>
        <taxon>Gammaproteobacteria</taxon>
        <taxon>Pseudomonadales</taxon>
        <taxon>Pseudomonadaceae</taxon>
        <taxon>Pseudomonas</taxon>
    </lineage>
</organism>
<evidence type="ECO:0000313" key="1">
    <source>
        <dbReference type="EMBL" id="OPA97586.1"/>
    </source>
</evidence>
<dbReference type="EMBL" id="MSDF01000013">
    <property type="protein sequence ID" value="OPA97586.1"/>
    <property type="molecule type" value="Genomic_DNA"/>
</dbReference>